<dbReference type="Proteomes" id="UP000325081">
    <property type="component" value="Unassembled WGS sequence"/>
</dbReference>
<dbReference type="GO" id="GO:0000502">
    <property type="term" value="C:proteasome complex"/>
    <property type="evidence" value="ECO:0007669"/>
    <property type="project" value="UniProtKB-KW"/>
</dbReference>
<dbReference type="OrthoDB" id="68090at2759"/>
<dbReference type="GO" id="GO:0070628">
    <property type="term" value="F:proteasome binding"/>
    <property type="evidence" value="ECO:0007669"/>
    <property type="project" value="InterPro"/>
</dbReference>
<dbReference type="EMBL" id="BKCP01010215">
    <property type="protein sequence ID" value="GER52299.1"/>
    <property type="molecule type" value="Genomic_DNA"/>
</dbReference>
<evidence type="ECO:0000313" key="5">
    <source>
        <dbReference type="Proteomes" id="UP000325081"/>
    </source>
</evidence>
<evidence type="ECO:0000313" key="4">
    <source>
        <dbReference type="EMBL" id="GER52299.1"/>
    </source>
</evidence>
<proteinExistence type="inferred from homology"/>
<evidence type="ECO:0000256" key="2">
    <source>
        <dbReference type="ARBA" id="ARBA00022942"/>
    </source>
</evidence>
<dbReference type="InterPro" id="IPR045128">
    <property type="entry name" value="PI31-like"/>
</dbReference>
<evidence type="ECO:0000256" key="1">
    <source>
        <dbReference type="ARBA" id="ARBA00006405"/>
    </source>
</evidence>
<dbReference type="AlphaFoldDB" id="A0A5A7R495"/>
<organism evidence="4 5">
    <name type="scientific">Striga asiatica</name>
    <name type="common">Asiatic witchweed</name>
    <name type="synonym">Buchnera asiatica</name>
    <dbReference type="NCBI Taxonomy" id="4170"/>
    <lineage>
        <taxon>Eukaryota</taxon>
        <taxon>Viridiplantae</taxon>
        <taxon>Streptophyta</taxon>
        <taxon>Embryophyta</taxon>
        <taxon>Tracheophyta</taxon>
        <taxon>Spermatophyta</taxon>
        <taxon>Magnoliopsida</taxon>
        <taxon>eudicotyledons</taxon>
        <taxon>Gunneridae</taxon>
        <taxon>Pentapetalae</taxon>
        <taxon>asterids</taxon>
        <taxon>lamiids</taxon>
        <taxon>Lamiales</taxon>
        <taxon>Orobanchaceae</taxon>
        <taxon>Buchnereae</taxon>
        <taxon>Striga</taxon>
    </lineage>
</organism>
<comment type="caution">
    <text evidence="4">The sequence shown here is derived from an EMBL/GenBank/DDBJ whole genome shotgun (WGS) entry which is preliminary data.</text>
</comment>
<dbReference type="GO" id="GO:0043161">
    <property type="term" value="P:proteasome-mediated ubiquitin-dependent protein catabolic process"/>
    <property type="evidence" value="ECO:0007669"/>
    <property type="project" value="InterPro"/>
</dbReference>
<dbReference type="Gene3D" id="3.40.1000.30">
    <property type="match status" value="1"/>
</dbReference>
<evidence type="ECO:0000259" key="3">
    <source>
        <dbReference type="Pfam" id="PF11566"/>
    </source>
</evidence>
<name>A0A5A7R495_STRAF</name>
<dbReference type="GO" id="GO:0004866">
    <property type="term" value="F:endopeptidase inhibitor activity"/>
    <property type="evidence" value="ECO:0007669"/>
    <property type="project" value="InterPro"/>
</dbReference>
<keyword evidence="5" id="KW-1185">Reference proteome</keyword>
<gene>
    <name evidence="4" type="ORF">STAS_29745</name>
</gene>
<dbReference type="PANTHER" id="PTHR13266:SF1">
    <property type="entry name" value="PROTEASOME INHIBITOR PI31 SUBUNIT"/>
    <property type="match status" value="1"/>
</dbReference>
<sequence>MATEQSVLAVLRAARPSFRHKFDKVAFAVHAAFVAAGYALHATGPSAFADEALSSSATDEVGIENWNDVEDNYAFVYSNPEKGSKKVLVKCLAMNDKLLVDVLKEGGSEPWHLEIDVDEYVQNNGGANYGSQFKSLGKLVTNINKEILDKINGVTALISSNPPSSSERVPRYDNPGIEVDDPFMSSQHPGYLVPPIPGAGGSDLFPGPGAGMYPSGRGDFGGGSMLVGRYIVLMIRDFLEVGPVDLDFLEILRVYRLGPALIRMARLACQGLSQADSRGVSLSCDFLPQIYPNSRRLNLDRFTSSGVGEAGPTVAATAWLVPDTGLSLLWLCLVDSADWLKTVGGWDSRSFSLEWSPVACRFLGASLPKSWCGDILRCGGVGMAVVNGWGGAPVACDGAAGVGYVAASCPFSLALLRLGRSPTPPSSLVVAGALGVCRLGVAQLPVPSVGGRSPRGLVRGREFGFCIGLIAVSGVVPWLGAEL</sequence>
<keyword evidence="2" id="KW-0647">Proteasome</keyword>
<protein>
    <submittedName>
        <fullName evidence="4">Proteasome inhibitor-related</fullName>
    </submittedName>
</protein>
<dbReference type="PANTHER" id="PTHR13266">
    <property type="entry name" value="PROTEASOME INHIBITOR"/>
    <property type="match status" value="1"/>
</dbReference>
<comment type="similarity">
    <text evidence="1">Belongs to the proteasome inhibitor PI31 family.</text>
</comment>
<dbReference type="Pfam" id="PF11566">
    <property type="entry name" value="PI31_Prot_N"/>
    <property type="match status" value="1"/>
</dbReference>
<feature type="domain" description="PI31 proteasome regulator N-terminal" evidence="3">
    <location>
        <begin position="15"/>
        <end position="151"/>
    </location>
</feature>
<accession>A0A5A7R495</accession>
<dbReference type="InterPro" id="IPR021625">
    <property type="entry name" value="PI31_Prot_N"/>
</dbReference>
<reference evidence="5" key="1">
    <citation type="journal article" date="2019" name="Curr. Biol.">
        <title>Genome Sequence of Striga asiatica Provides Insight into the Evolution of Plant Parasitism.</title>
        <authorList>
            <person name="Yoshida S."/>
            <person name="Kim S."/>
            <person name="Wafula E.K."/>
            <person name="Tanskanen J."/>
            <person name="Kim Y.M."/>
            <person name="Honaas L."/>
            <person name="Yang Z."/>
            <person name="Spallek T."/>
            <person name="Conn C.E."/>
            <person name="Ichihashi Y."/>
            <person name="Cheong K."/>
            <person name="Cui S."/>
            <person name="Der J.P."/>
            <person name="Gundlach H."/>
            <person name="Jiao Y."/>
            <person name="Hori C."/>
            <person name="Ishida J.K."/>
            <person name="Kasahara H."/>
            <person name="Kiba T."/>
            <person name="Kim M.S."/>
            <person name="Koo N."/>
            <person name="Laohavisit A."/>
            <person name="Lee Y.H."/>
            <person name="Lumba S."/>
            <person name="McCourt P."/>
            <person name="Mortimer J.C."/>
            <person name="Mutuku J.M."/>
            <person name="Nomura T."/>
            <person name="Sasaki-Sekimoto Y."/>
            <person name="Seto Y."/>
            <person name="Wang Y."/>
            <person name="Wakatake T."/>
            <person name="Sakakibara H."/>
            <person name="Demura T."/>
            <person name="Yamaguchi S."/>
            <person name="Yoneyama K."/>
            <person name="Manabe R.I."/>
            <person name="Nelson D.C."/>
            <person name="Schulman A.H."/>
            <person name="Timko M.P."/>
            <person name="dePamphilis C.W."/>
            <person name="Choi D."/>
            <person name="Shirasu K."/>
        </authorList>
    </citation>
    <scope>NUCLEOTIDE SEQUENCE [LARGE SCALE GENOMIC DNA]</scope>
    <source>
        <strain evidence="5">cv. UVA1</strain>
    </source>
</reference>